<evidence type="ECO:0000256" key="1">
    <source>
        <dbReference type="SAM" id="MobiDB-lite"/>
    </source>
</evidence>
<evidence type="ECO:0000313" key="2">
    <source>
        <dbReference type="EMBL" id="PZA21382.1"/>
    </source>
</evidence>
<comment type="caution">
    <text evidence="2">The sequence shown here is derived from an EMBL/GenBank/DDBJ whole genome shotgun (WGS) entry which is preliminary data.</text>
</comment>
<keyword evidence="3" id="KW-1185">Reference proteome</keyword>
<dbReference type="AlphaFoldDB" id="A0A323V981"/>
<proteinExistence type="predicted"/>
<evidence type="ECO:0000313" key="3">
    <source>
        <dbReference type="Proteomes" id="UP000247602"/>
    </source>
</evidence>
<dbReference type="Proteomes" id="UP000247602">
    <property type="component" value="Unassembled WGS sequence"/>
</dbReference>
<sequence>MIQSNRHTRCSGTTTSDTTTVFDPLPRSPSVRSPPQSSSTVTSSCGMIAAISSGAPSARVSPSTTAFTVEWVEYGTPDWYGDRPLTRYPPSTRTAVLAPAMLCEDR</sequence>
<feature type="region of interest" description="Disordered" evidence="1">
    <location>
        <begin position="1"/>
        <end position="43"/>
    </location>
</feature>
<protein>
    <submittedName>
        <fullName evidence="2">Uncharacterized protein</fullName>
    </submittedName>
</protein>
<gene>
    <name evidence="2" type="ORF">DMO24_10580</name>
</gene>
<organism evidence="2 3">
    <name type="scientific">Modestobacter versicolor</name>
    <dbReference type="NCBI Taxonomy" id="429133"/>
    <lineage>
        <taxon>Bacteria</taxon>
        <taxon>Bacillati</taxon>
        <taxon>Actinomycetota</taxon>
        <taxon>Actinomycetes</taxon>
        <taxon>Geodermatophilales</taxon>
        <taxon>Geodermatophilaceae</taxon>
        <taxon>Modestobacter</taxon>
    </lineage>
</organism>
<name>A0A323V981_9ACTN</name>
<feature type="compositionally biased region" description="Low complexity" evidence="1">
    <location>
        <begin position="28"/>
        <end position="43"/>
    </location>
</feature>
<reference evidence="2 3" key="1">
    <citation type="submission" date="2018-06" db="EMBL/GenBank/DDBJ databases">
        <title>Draft genome sequence of Modestobacter versicolor CP153-2.</title>
        <authorList>
            <person name="Gundlapally S.R."/>
        </authorList>
    </citation>
    <scope>NUCLEOTIDE SEQUENCE [LARGE SCALE GENOMIC DNA]</scope>
    <source>
        <strain evidence="2 3">CP153-2</strain>
    </source>
</reference>
<dbReference type="EMBL" id="QKNV01000093">
    <property type="protein sequence ID" value="PZA21382.1"/>
    <property type="molecule type" value="Genomic_DNA"/>
</dbReference>
<accession>A0A323V981</accession>